<accession>A0A9N7V3N6</accession>
<sequence>MSLADVHICGKNAGPVSRLGEQSPSSLRRRRLGVPPASSFLGERSSSAAPHGIACAGAFFLLDRGAVSIAGATTLEACRALLSDHLSYGPAGGSLRSRQTAPAGSSSIPTSASHNGVTGRIAVCSPTTLHFTLGHRDDTNLHLSHTPETTAPRRDIGILLDSNRERPLALNTLFNDLSKGYTAS</sequence>
<dbReference type="Proteomes" id="UP001153269">
    <property type="component" value="Unassembled WGS sequence"/>
</dbReference>
<gene>
    <name evidence="2" type="ORF">PLEPLA_LOCUS29702</name>
</gene>
<feature type="compositionally biased region" description="Polar residues" evidence="1">
    <location>
        <begin position="96"/>
        <end position="114"/>
    </location>
</feature>
<dbReference type="EMBL" id="CADEAL010002757">
    <property type="protein sequence ID" value="CAB1441988.1"/>
    <property type="molecule type" value="Genomic_DNA"/>
</dbReference>
<protein>
    <submittedName>
        <fullName evidence="2">Uncharacterized protein</fullName>
    </submittedName>
</protein>
<evidence type="ECO:0000313" key="3">
    <source>
        <dbReference type="Proteomes" id="UP001153269"/>
    </source>
</evidence>
<name>A0A9N7V3N6_PLEPL</name>
<reference evidence="2" key="1">
    <citation type="submission" date="2020-03" db="EMBL/GenBank/DDBJ databases">
        <authorList>
            <person name="Weist P."/>
        </authorList>
    </citation>
    <scope>NUCLEOTIDE SEQUENCE</scope>
</reference>
<dbReference type="AlphaFoldDB" id="A0A9N7V3N6"/>
<evidence type="ECO:0000256" key="1">
    <source>
        <dbReference type="SAM" id="MobiDB-lite"/>
    </source>
</evidence>
<organism evidence="2 3">
    <name type="scientific">Pleuronectes platessa</name>
    <name type="common">European plaice</name>
    <dbReference type="NCBI Taxonomy" id="8262"/>
    <lineage>
        <taxon>Eukaryota</taxon>
        <taxon>Metazoa</taxon>
        <taxon>Chordata</taxon>
        <taxon>Craniata</taxon>
        <taxon>Vertebrata</taxon>
        <taxon>Euteleostomi</taxon>
        <taxon>Actinopterygii</taxon>
        <taxon>Neopterygii</taxon>
        <taxon>Teleostei</taxon>
        <taxon>Neoteleostei</taxon>
        <taxon>Acanthomorphata</taxon>
        <taxon>Carangaria</taxon>
        <taxon>Pleuronectiformes</taxon>
        <taxon>Pleuronectoidei</taxon>
        <taxon>Pleuronectidae</taxon>
        <taxon>Pleuronectes</taxon>
    </lineage>
</organism>
<keyword evidence="3" id="KW-1185">Reference proteome</keyword>
<evidence type="ECO:0000313" key="2">
    <source>
        <dbReference type="EMBL" id="CAB1441988.1"/>
    </source>
</evidence>
<comment type="caution">
    <text evidence="2">The sequence shown here is derived from an EMBL/GenBank/DDBJ whole genome shotgun (WGS) entry which is preliminary data.</text>
</comment>
<feature type="region of interest" description="Disordered" evidence="1">
    <location>
        <begin position="92"/>
        <end position="114"/>
    </location>
</feature>
<proteinExistence type="predicted"/>